<evidence type="ECO:0000313" key="2">
    <source>
        <dbReference type="Proteomes" id="UP000634136"/>
    </source>
</evidence>
<organism evidence="1 2">
    <name type="scientific">Senna tora</name>
    <dbReference type="NCBI Taxonomy" id="362788"/>
    <lineage>
        <taxon>Eukaryota</taxon>
        <taxon>Viridiplantae</taxon>
        <taxon>Streptophyta</taxon>
        <taxon>Embryophyta</taxon>
        <taxon>Tracheophyta</taxon>
        <taxon>Spermatophyta</taxon>
        <taxon>Magnoliopsida</taxon>
        <taxon>eudicotyledons</taxon>
        <taxon>Gunneridae</taxon>
        <taxon>Pentapetalae</taxon>
        <taxon>rosids</taxon>
        <taxon>fabids</taxon>
        <taxon>Fabales</taxon>
        <taxon>Fabaceae</taxon>
        <taxon>Caesalpinioideae</taxon>
        <taxon>Cassia clade</taxon>
        <taxon>Senna</taxon>
    </lineage>
</organism>
<reference evidence="1" key="1">
    <citation type="submission" date="2020-09" db="EMBL/GenBank/DDBJ databases">
        <title>Genome-Enabled Discovery of Anthraquinone Biosynthesis in Senna tora.</title>
        <authorList>
            <person name="Kang S.-H."/>
            <person name="Pandey R.P."/>
            <person name="Lee C.-M."/>
            <person name="Sim J.-S."/>
            <person name="Jeong J.-T."/>
            <person name="Choi B.-S."/>
            <person name="Jung M."/>
            <person name="Ginzburg D."/>
            <person name="Zhao K."/>
            <person name="Won S.Y."/>
            <person name="Oh T.-J."/>
            <person name="Yu Y."/>
            <person name="Kim N.-H."/>
            <person name="Lee O.R."/>
            <person name="Lee T.-H."/>
            <person name="Bashyal P."/>
            <person name="Kim T.-S."/>
            <person name="Lee W.-H."/>
            <person name="Kawkins C."/>
            <person name="Kim C.-K."/>
            <person name="Kim J.S."/>
            <person name="Ahn B.O."/>
            <person name="Rhee S.Y."/>
            <person name="Sohng J.K."/>
        </authorList>
    </citation>
    <scope>NUCLEOTIDE SEQUENCE</scope>
    <source>
        <tissue evidence="1">Leaf</tissue>
    </source>
</reference>
<dbReference type="AlphaFoldDB" id="A0A834WBZ4"/>
<dbReference type="Proteomes" id="UP000634136">
    <property type="component" value="Unassembled WGS sequence"/>
</dbReference>
<name>A0A834WBZ4_9FABA</name>
<keyword evidence="2" id="KW-1185">Reference proteome</keyword>
<evidence type="ECO:0000313" key="1">
    <source>
        <dbReference type="EMBL" id="KAF7811639.1"/>
    </source>
</evidence>
<gene>
    <name evidence="1" type="ORF">G2W53_032615</name>
</gene>
<sequence>MVLGWKRAGIWVRGWVRFFGEGDAGLAEKATRVGERRGGGSVWNWEEVWGGYGIGMVGMKRRGSRFWVERREKGWKVGFGFGVGRGLRFGEGMNEDG</sequence>
<protein>
    <submittedName>
        <fullName evidence="1">Uncharacterized protein</fullName>
    </submittedName>
</protein>
<accession>A0A834WBZ4</accession>
<proteinExistence type="predicted"/>
<comment type="caution">
    <text evidence="1">The sequence shown here is derived from an EMBL/GenBank/DDBJ whole genome shotgun (WGS) entry which is preliminary data.</text>
</comment>
<dbReference type="EMBL" id="JAAIUW010000010">
    <property type="protein sequence ID" value="KAF7811639.1"/>
    <property type="molecule type" value="Genomic_DNA"/>
</dbReference>